<keyword evidence="6" id="KW-1185">Reference proteome</keyword>
<accession>A0A166MK85</accession>
<name>A0A166MK85_EXIGL</name>
<reference evidence="5 6" key="1">
    <citation type="journal article" date="2016" name="Mol. Biol. Evol.">
        <title>Comparative Genomics of Early-Diverging Mushroom-Forming Fungi Provides Insights into the Origins of Lignocellulose Decay Capabilities.</title>
        <authorList>
            <person name="Nagy L.G."/>
            <person name="Riley R."/>
            <person name="Tritt A."/>
            <person name="Adam C."/>
            <person name="Daum C."/>
            <person name="Floudas D."/>
            <person name="Sun H."/>
            <person name="Yadav J.S."/>
            <person name="Pangilinan J."/>
            <person name="Larsson K.H."/>
            <person name="Matsuura K."/>
            <person name="Barry K."/>
            <person name="Labutti K."/>
            <person name="Kuo R."/>
            <person name="Ohm R.A."/>
            <person name="Bhattacharya S.S."/>
            <person name="Shirouzu T."/>
            <person name="Yoshinaga Y."/>
            <person name="Martin F.M."/>
            <person name="Grigoriev I.V."/>
            <person name="Hibbett D.S."/>
        </authorList>
    </citation>
    <scope>NUCLEOTIDE SEQUENCE [LARGE SCALE GENOMIC DNA]</scope>
    <source>
        <strain evidence="5 6">HHB12029</strain>
    </source>
</reference>
<evidence type="ECO:0000313" key="5">
    <source>
        <dbReference type="EMBL" id="KZV78125.1"/>
    </source>
</evidence>
<dbReference type="PANTHER" id="PTHR46720">
    <property type="entry name" value="HYDROXYLASE, PUTATIVE (AFU_ORTHOLOGUE AFUA_3G01460)-RELATED"/>
    <property type="match status" value="1"/>
</dbReference>
<dbReference type="SUPFAM" id="SSF51905">
    <property type="entry name" value="FAD/NAD(P)-binding domain"/>
    <property type="match status" value="1"/>
</dbReference>
<gene>
    <name evidence="5" type="ORF">EXIGLDRAFT_847793</name>
</gene>
<proteinExistence type="predicted"/>
<evidence type="ECO:0000313" key="6">
    <source>
        <dbReference type="Proteomes" id="UP000077266"/>
    </source>
</evidence>
<dbReference type="InterPro" id="IPR051104">
    <property type="entry name" value="FAD_monoxygenase"/>
</dbReference>
<dbReference type="Gene3D" id="3.50.50.60">
    <property type="entry name" value="FAD/NAD(P)-binding domain"/>
    <property type="match status" value="1"/>
</dbReference>
<dbReference type="Pfam" id="PF01494">
    <property type="entry name" value="FAD_binding_3"/>
    <property type="match status" value="1"/>
</dbReference>
<organism evidence="5 6">
    <name type="scientific">Exidia glandulosa HHB12029</name>
    <dbReference type="NCBI Taxonomy" id="1314781"/>
    <lineage>
        <taxon>Eukaryota</taxon>
        <taxon>Fungi</taxon>
        <taxon>Dikarya</taxon>
        <taxon>Basidiomycota</taxon>
        <taxon>Agaricomycotina</taxon>
        <taxon>Agaricomycetes</taxon>
        <taxon>Auriculariales</taxon>
        <taxon>Exidiaceae</taxon>
        <taxon>Exidia</taxon>
    </lineage>
</organism>
<keyword evidence="1" id="KW-0285">Flavoprotein</keyword>
<dbReference type="Proteomes" id="UP000077266">
    <property type="component" value="Unassembled WGS sequence"/>
</dbReference>
<dbReference type="GO" id="GO:0071949">
    <property type="term" value="F:FAD binding"/>
    <property type="evidence" value="ECO:0007669"/>
    <property type="project" value="InterPro"/>
</dbReference>
<evidence type="ECO:0000256" key="3">
    <source>
        <dbReference type="ARBA" id="ARBA00023002"/>
    </source>
</evidence>
<evidence type="ECO:0000256" key="1">
    <source>
        <dbReference type="ARBA" id="ARBA00022630"/>
    </source>
</evidence>
<dbReference type="SUPFAM" id="SSF54373">
    <property type="entry name" value="FAD-linked reductases, C-terminal domain"/>
    <property type="match status" value="1"/>
</dbReference>
<sequence>MTPTPKFRVAISGAGPAGLALAATIARFNDPESPVAVDIYESQAEISTVGAGIVVWPRIRLLLEELNLMETLRGELGATQAPGGPKFSYVFRKSDEESGWDFFRYVPPSSPLALHRAALISALQGGLANDPLCTIHTSSRVSSFSENAEGVTVSLANGATAKADLIVGADGVRSAVRAAMFPGGFHEDQRVDPTWTGTVCNRALVTREALERIYGGEHPAMKRSTIYCGHAKHVVAYPIAKGAFVNILAFVTEDKCGAEYKHDNGKWVHDATTDEVVAQFKGWEPEVIALLKAADKFSAWAIHIMLDMPCATIG</sequence>
<dbReference type="OrthoDB" id="417877at2759"/>
<keyword evidence="3" id="KW-0560">Oxidoreductase</keyword>
<dbReference type="InterPro" id="IPR002938">
    <property type="entry name" value="FAD-bd"/>
</dbReference>
<feature type="non-terminal residue" evidence="5">
    <location>
        <position position="314"/>
    </location>
</feature>
<dbReference type="PRINTS" id="PR00420">
    <property type="entry name" value="RNGMNOXGNASE"/>
</dbReference>
<dbReference type="PANTHER" id="PTHR46720:SF3">
    <property type="entry name" value="FAD-BINDING DOMAIN-CONTAINING PROTEIN-RELATED"/>
    <property type="match status" value="1"/>
</dbReference>
<keyword evidence="2" id="KW-0274">FAD</keyword>
<dbReference type="InterPro" id="IPR036188">
    <property type="entry name" value="FAD/NAD-bd_sf"/>
</dbReference>
<dbReference type="GO" id="GO:0016491">
    <property type="term" value="F:oxidoreductase activity"/>
    <property type="evidence" value="ECO:0007669"/>
    <property type="project" value="UniProtKB-KW"/>
</dbReference>
<protein>
    <submittedName>
        <fullName evidence="5">FAD/NAD(P)-binding domain-containing protein</fullName>
    </submittedName>
</protein>
<dbReference type="InParanoid" id="A0A166MK85"/>
<feature type="domain" description="FAD-binding" evidence="4">
    <location>
        <begin position="8"/>
        <end position="191"/>
    </location>
</feature>
<evidence type="ECO:0000256" key="2">
    <source>
        <dbReference type="ARBA" id="ARBA00022827"/>
    </source>
</evidence>
<dbReference type="STRING" id="1314781.A0A166MK85"/>
<dbReference type="AlphaFoldDB" id="A0A166MK85"/>
<evidence type="ECO:0000259" key="4">
    <source>
        <dbReference type="Pfam" id="PF01494"/>
    </source>
</evidence>
<dbReference type="EMBL" id="KV427106">
    <property type="protein sequence ID" value="KZV78125.1"/>
    <property type="molecule type" value="Genomic_DNA"/>
</dbReference>
<dbReference type="GO" id="GO:0044550">
    <property type="term" value="P:secondary metabolite biosynthetic process"/>
    <property type="evidence" value="ECO:0007669"/>
    <property type="project" value="TreeGrafter"/>
</dbReference>